<protein>
    <submittedName>
        <fullName evidence="1">Uncharacterized protein</fullName>
    </submittedName>
</protein>
<dbReference type="EMBL" id="LSSL01007626">
    <property type="protein sequence ID" value="OLY77860.1"/>
    <property type="molecule type" value="Genomic_DNA"/>
</dbReference>
<dbReference type="Proteomes" id="UP000187455">
    <property type="component" value="Unassembled WGS sequence"/>
</dbReference>
<name>A0A1R0GLV3_9FUNG</name>
<reference evidence="1 2" key="1">
    <citation type="journal article" date="2016" name="Mol. Biol. Evol.">
        <title>Genome-Wide Survey of Gut Fungi (Harpellales) Reveals the First Horizontally Transferred Ubiquitin Gene from a Mosquito Host.</title>
        <authorList>
            <person name="Wang Y."/>
            <person name="White M.M."/>
            <person name="Kvist S."/>
            <person name="Moncalvo J.M."/>
        </authorList>
    </citation>
    <scope>NUCLEOTIDE SEQUENCE [LARGE SCALE GENOMIC DNA]</scope>
    <source>
        <strain evidence="1 2">ALG-7-W6</strain>
    </source>
</reference>
<evidence type="ECO:0000313" key="1">
    <source>
        <dbReference type="EMBL" id="OLY77860.1"/>
    </source>
</evidence>
<proteinExistence type="predicted"/>
<sequence>MKKRKTHIEKNIIPTKIISYLKLPVPLLPKRGLTVERWNCALDHVSAVLNDQSLLFRDVHPLESLSSKSMHSVFTTPNEE</sequence>
<organism evidence="1 2">
    <name type="scientific">Smittium mucronatum</name>
    <dbReference type="NCBI Taxonomy" id="133383"/>
    <lineage>
        <taxon>Eukaryota</taxon>
        <taxon>Fungi</taxon>
        <taxon>Fungi incertae sedis</taxon>
        <taxon>Zoopagomycota</taxon>
        <taxon>Kickxellomycotina</taxon>
        <taxon>Harpellomycetes</taxon>
        <taxon>Harpellales</taxon>
        <taxon>Legeriomycetaceae</taxon>
        <taxon>Smittium</taxon>
    </lineage>
</organism>
<evidence type="ECO:0000313" key="2">
    <source>
        <dbReference type="Proteomes" id="UP000187455"/>
    </source>
</evidence>
<dbReference type="AlphaFoldDB" id="A0A1R0GLV3"/>
<comment type="caution">
    <text evidence="1">The sequence shown here is derived from an EMBL/GenBank/DDBJ whole genome shotgun (WGS) entry which is preliminary data.</text>
</comment>
<gene>
    <name evidence="1" type="ORF">AYI68_g8108</name>
</gene>
<accession>A0A1R0GLV3</accession>
<keyword evidence="2" id="KW-1185">Reference proteome</keyword>